<dbReference type="AlphaFoldDB" id="A0A8T2RJ09"/>
<dbReference type="PANTHER" id="PTHR43675:SF30">
    <property type="entry name" value="CYCLOPROPANE-FATTY-ACYL-PHOSPHOLIPID SYNTHASE"/>
    <property type="match status" value="1"/>
</dbReference>
<dbReference type="Gene3D" id="3.40.50.150">
    <property type="entry name" value="Vaccinia Virus protein VP39"/>
    <property type="match status" value="1"/>
</dbReference>
<proteinExistence type="predicted"/>
<dbReference type="SUPFAM" id="SSF51905">
    <property type="entry name" value="FAD/NAD(P)-binding domain"/>
    <property type="match status" value="1"/>
</dbReference>
<dbReference type="OMA" id="RSHCYVK"/>
<dbReference type="Proteomes" id="UP000825935">
    <property type="component" value="Chromosome 26"/>
</dbReference>
<sequence length="929" mass="104191">MARVAIVGAGVSGLFAARTLALAGLQVVVYEKEGYVGGHARTEQIDGVSLDLGFMVFNRVSPLSLSLSLSLSPFTSNYADNVTSSQIYSKVSLLLLPSTPFPPSALSEIISSFAEREERASAIKVTYPNMLKTFDDLGVEVEESDMSFAISVDEERCWEWSSNGLSGLFAQKTNAVNPSFLRMVKEITKFQQDVLMYLDSIDTEDDQTYAKETLKLFVEKRGYSNEFLNYYLVPMCASIWSCSLKHILESSAASILTFLRNHHLLQIFGRPQWLTVKNRSKSYVDKIVEELKANDCDLRVNCAVARITSSPQGVQVQDAEGHIDVFNHCIVGAHAPDAIAMLGSSATPEELSILGAFQYNSSDIYLHRDAKYMPKSLAAWSAWNFLGCKSKGICVTYWLNKLQNLGDTGQPFLVTLNPVSPPSNAILKWKTSHPIPSPAAAVATRHLSQIQGKRGIWFCGAYQGYGFHEDGAKSGLLVANELLGHSFEPLKNLKHVNPTWPEYAARLVVTSFLRQYIQTGYLEFQEAGGSILKFGNHDSETCLQCVLRINKNSFYWKIAARADIGLADAYIDGDFTCVDKERGLLNLLLILINSRDHNQEKNLSRRSWWNPVLLTSVIGSASSYFRHLLRNNSLTNARRNIAAHYDLSNALFSLFLDESMTYSCAMFKNPKESLRDAQMNKIRHIIKKAQIEKSHEVLEIGFGWGSMALEIVKETGCKYTGITLSEEQLKLAEERVKEAGLEDNITFLLCDYRTVPGYKKFDRIISCEMLEAVGHEHFPKFFQRCDHLLAKDGIVVVQVITIPEERYDAYRSSSDFIKEYIFPGGCLPSFSILTTAMAAASSLSVEHMENIGIHYYHTLLSWRERFHANESAILKLGFGEKFLRMWDYYFVYCAAGFQSCTLGVAQIVFSRPGNVAAYGDAWSNKRFCY</sequence>
<dbReference type="GO" id="GO:0008168">
    <property type="term" value="F:methyltransferase activity"/>
    <property type="evidence" value="ECO:0007669"/>
    <property type="project" value="TreeGrafter"/>
</dbReference>
<dbReference type="InterPro" id="IPR002937">
    <property type="entry name" value="Amino_oxidase"/>
</dbReference>
<dbReference type="Gene3D" id="3.30.70.1990">
    <property type="match status" value="1"/>
</dbReference>
<comment type="caution">
    <text evidence="2">The sequence shown here is derived from an EMBL/GenBank/DDBJ whole genome shotgun (WGS) entry which is preliminary data.</text>
</comment>
<dbReference type="SUPFAM" id="SSF53335">
    <property type="entry name" value="S-adenosyl-L-methionine-dependent methyltransferases"/>
    <property type="match status" value="1"/>
</dbReference>
<dbReference type="CDD" id="cd02440">
    <property type="entry name" value="AdoMet_MTases"/>
    <property type="match status" value="1"/>
</dbReference>
<dbReference type="Pfam" id="PF01593">
    <property type="entry name" value="Amino_oxidase"/>
    <property type="match status" value="1"/>
</dbReference>
<dbReference type="Pfam" id="PF02353">
    <property type="entry name" value="CMAS"/>
    <property type="match status" value="1"/>
</dbReference>
<dbReference type="Gene3D" id="3.50.50.60">
    <property type="entry name" value="FAD/NAD(P)-binding domain"/>
    <property type="match status" value="2"/>
</dbReference>
<protein>
    <recommendedName>
        <fullName evidence="1">Amine oxidase domain-containing protein</fullName>
    </recommendedName>
</protein>
<organism evidence="2 3">
    <name type="scientific">Ceratopteris richardii</name>
    <name type="common">Triangle waterfern</name>
    <dbReference type="NCBI Taxonomy" id="49495"/>
    <lineage>
        <taxon>Eukaryota</taxon>
        <taxon>Viridiplantae</taxon>
        <taxon>Streptophyta</taxon>
        <taxon>Embryophyta</taxon>
        <taxon>Tracheophyta</taxon>
        <taxon>Polypodiopsida</taxon>
        <taxon>Polypodiidae</taxon>
        <taxon>Polypodiales</taxon>
        <taxon>Pteridineae</taxon>
        <taxon>Pteridaceae</taxon>
        <taxon>Parkerioideae</taxon>
        <taxon>Ceratopteris</taxon>
    </lineage>
</organism>
<dbReference type="PRINTS" id="PR00419">
    <property type="entry name" value="ADXRDTASE"/>
</dbReference>
<dbReference type="InterPro" id="IPR029063">
    <property type="entry name" value="SAM-dependent_MTases_sf"/>
</dbReference>
<dbReference type="Pfam" id="PF13450">
    <property type="entry name" value="NAD_binding_8"/>
    <property type="match status" value="1"/>
</dbReference>
<dbReference type="PANTHER" id="PTHR43675">
    <property type="entry name" value="ARSENITE METHYLTRANSFERASE"/>
    <property type="match status" value="1"/>
</dbReference>
<name>A0A8T2RJ09_CERRI</name>
<keyword evidence="3" id="KW-1185">Reference proteome</keyword>
<dbReference type="EMBL" id="CM035431">
    <property type="protein sequence ID" value="KAH7296492.1"/>
    <property type="molecule type" value="Genomic_DNA"/>
</dbReference>
<dbReference type="InterPro" id="IPR026669">
    <property type="entry name" value="Arsenite_MeTrfase-like"/>
</dbReference>
<feature type="domain" description="Amine oxidase" evidence="1">
    <location>
        <begin position="121"/>
        <end position="336"/>
    </location>
</feature>
<dbReference type="InterPro" id="IPR036188">
    <property type="entry name" value="FAD/NAD-bd_sf"/>
</dbReference>
<evidence type="ECO:0000313" key="3">
    <source>
        <dbReference type="Proteomes" id="UP000825935"/>
    </source>
</evidence>
<reference evidence="2" key="1">
    <citation type="submission" date="2021-08" db="EMBL/GenBank/DDBJ databases">
        <title>WGS assembly of Ceratopteris richardii.</title>
        <authorList>
            <person name="Marchant D.B."/>
            <person name="Chen G."/>
            <person name="Jenkins J."/>
            <person name="Shu S."/>
            <person name="Leebens-Mack J."/>
            <person name="Grimwood J."/>
            <person name="Schmutz J."/>
            <person name="Soltis P."/>
            <person name="Soltis D."/>
            <person name="Chen Z.-H."/>
        </authorList>
    </citation>
    <scope>NUCLEOTIDE SEQUENCE</scope>
    <source>
        <strain evidence="2">Whitten #5841</strain>
        <tissue evidence="2">Leaf</tissue>
    </source>
</reference>
<evidence type="ECO:0000313" key="2">
    <source>
        <dbReference type="EMBL" id="KAH7296492.1"/>
    </source>
</evidence>
<gene>
    <name evidence="2" type="ORF">KP509_26G025200</name>
</gene>
<dbReference type="GO" id="GO:0016491">
    <property type="term" value="F:oxidoreductase activity"/>
    <property type="evidence" value="ECO:0007669"/>
    <property type="project" value="InterPro"/>
</dbReference>
<accession>A0A8T2RJ09</accession>
<evidence type="ECO:0000259" key="1">
    <source>
        <dbReference type="Pfam" id="PF01593"/>
    </source>
</evidence>
<dbReference type="Gene3D" id="1.10.405.20">
    <property type="match status" value="1"/>
</dbReference>
<dbReference type="OrthoDB" id="5977668at2759"/>